<proteinExistence type="predicted"/>
<organism evidence="1 2">
    <name type="scientific">Hygrophoropsis aurantiaca</name>
    <dbReference type="NCBI Taxonomy" id="72124"/>
    <lineage>
        <taxon>Eukaryota</taxon>
        <taxon>Fungi</taxon>
        <taxon>Dikarya</taxon>
        <taxon>Basidiomycota</taxon>
        <taxon>Agaricomycotina</taxon>
        <taxon>Agaricomycetes</taxon>
        <taxon>Agaricomycetidae</taxon>
        <taxon>Boletales</taxon>
        <taxon>Coniophorineae</taxon>
        <taxon>Hygrophoropsidaceae</taxon>
        <taxon>Hygrophoropsis</taxon>
    </lineage>
</organism>
<reference evidence="1" key="1">
    <citation type="journal article" date="2021" name="New Phytol.">
        <title>Evolutionary innovations through gain and loss of genes in the ectomycorrhizal Boletales.</title>
        <authorList>
            <person name="Wu G."/>
            <person name="Miyauchi S."/>
            <person name="Morin E."/>
            <person name="Kuo A."/>
            <person name="Drula E."/>
            <person name="Varga T."/>
            <person name="Kohler A."/>
            <person name="Feng B."/>
            <person name="Cao Y."/>
            <person name="Lipzen A."/>
            <person name="Daum C."/>
            <person name="Hundley H."/>
            <person name="Pangilinan J."/>
            <person name="Johnson J."/>
            <person name="Barry K."/>
            <person name="LaButti K."/>
            <person name="Ng V."/>
            <person name="Ahrendt S."/>
            <person name="Min B."/>
            <person name="Choi I.G."/>
            <person name="Park H."/>
            <person name="Plett J.M."/>
            <person name="Magnuson J."/>
            <person name="Spatafora J.W."/>
            <person name="Nagy L.G."/>
            <person name="Henrissat B."/>
            <person name="Grigoriev I.V."/>
            <person name="Yang Z.L."/>
            <person name="Xu J."/>
            <person name="Martin F.M."/>
        </authorList>
    </citation>
    <scope>NUCLEOTIDE SEQUENCE</scope>
    <source>
        <strain evidence="1">ATCC 28755</strain>
    </source>
</reference>
<dbReference type="Proteomes" id="UP000790377">
    <property type="component" value="Unassembled WGS sequence"/>
</dbReference>
<keyword evidence="2" id="KW-1185">Reference proteome</keyword>
<comment type="caution">
    <text evidence="1">The sequence shown here is derived from an EMBL/GenBank/DDBJ whole genome shotgun (WGS) entry which is preliminary data.</text>
</comment>
<dbReference type="EMBL" id="MU267878">
    <property type="protein sequence ID" value="KAH7907719.1"/>
    <property type="molecule type" value="Genomic_DNA"/>
</dbReference>
<protein>
    <submittedName>
        <fullName evidence="1">Uncharacterized protein</fullName>
    </submittedName>
</protein>
<gene>
    <name evidence="1" type="ORF">BJ138DRAFT_1104094</name>
</gene>
<sequence>MGISSSPQVKPEKRREPMQGWDSQNLNCLGPGGVFVAAEEKAVGLALVGLEGGETYAYDVDIPKNQFGTSTPYRLDHFYLLSLHFDLTFTPLRAPPLIYRHRQYSPDTDDTRCCRGRMTVITRQFQVPSTPPSSPDTSKPTRRLQVHSTLPESSSPSPSSTSMSTDHEGGRAASVFKLMVLLAPCPGCGGGKEDVLDQQMCRTGGGLARSWRVGRWCTDALGDRKRCRVQTRESVHVNMGPRQLVHDAYSVREPETGWAMSISK</sequence>
<evidence type="ECO:0000313" key="1">
    <source>
        <dbReference type="EMBL" id="KAH7907719.1"/>
    </source>
</evidence>
<evidence type="ECO:0000313" key="2">
    <source>
        <dbReference type="Proteomes" id="UP000790377"/>
    </source>
</evidence>
<name>A0ACB8A2P3_9AGAM</name>
<accession>A0ACB8A2P3</accession>